<evidence type="ECO:0000313" key="1">
    <source>
        <dbReference type="EMBL" id="GGK61735.1"/>
    </source>
</evidence>
<name>A0A917QQ98_9NOCA</name>
<sequence>MWLTASRDRTRIVPAFPDSMELPSQNSNRTAGLAPNAARTNGSNAAATVLSFPIRQLCPAT</sequence>
<dbReference type="AlphaFoldDB" id="A0A917QQ98"/>
<reference evidence="1" key="1">
    <citation type="journal article" date="2014" name="Int. J. Syst. Evol. Microbiol.">
        <title>Complete genome sequence of Corynebacterium casei LMG S-19264T (=DSM 44701T), isolated from a smear-ripened cheese.</title>
        <authorList>
            <consortium name="US DOE Joint Genome Institute (JGI-PGF)"/>
            <person name="Walter F."/>
            <person name="Albersmeier A."/>
            <person name="Kalinowski J."/>
            <person name="Ruckert C."/>
        </authorList>
    </citation>
    <scope>NUCLEOTIDE SEQUENCE</scope>
    <source>
        <strain evidence="1">CGMCC 4.7278</strain>
    </source>
</reference>
<accession>A0A917QQ98</accession>
<comment type="caution">
    <text evidence="1">The sequence shown here is derived from an EMBL/GenBank/DDBJ whole genome shotgun (WGS) entry which is preliminary data.</text>
</comment>
<gene>
    <name evidence="1" type="ORF">GCM10011591_37520</name>
</gene>
<dbReference type="Proteomes" id="UP000612956">
    <property type="component" value="Unassembled WGS sequence"/>
</dbReference>
<reference evidence="1" key="2">
    <citation type="submission" date="2020-09" db="EMBL/GenBank/DDBJ databases">
        <authorList>
            <person name="Sun Q."/>
            <person name="Zhou Y."/>
        </authorList>
    </citation>
    <scope>NUCLEOTIDE SEQUENCE</scope>
    <source>
        <strain evidence="1">CGMCC 4.7278</strain>
    </source>
</reference>
<keyword evidence="2" id="KW-1185">Reference proteome</keyword>
<proteinExistence type="predicted"/>
<dbReference type="EMBL" id="BMMW01000004">
    <property type="protein sequence ID" value="GGK61735.1"/>
    <property type="molecule type" value="Genomic_DNA"/>
</dbReference>
<organism evidence="1 2">
    <name type="scientific">Nocardia camponoti</name>
    <dbReference type="NCBI Taxonomy" id="1616106"/>
    <lineage>
        <taxon>Bacteria</taxon>
        <taxon>Bacillati</taxon>
        <taxon>Actinomycetota</taxon>
        <taxon>Actinomycetes</taxon>
        <taxon>Mycobacteriales</taxon>
        <taxon>Nocardiaceae</taxon>
        <taxon>Nocardia</taxon>
    </lineage>
</organism>
<protein>
    <submittedName>
        <fullName evidence="1">Uncharacterized protein</fullName>
    </submittedName>
</protein>
<evidence type="ECO:0000313" key="2">
    <source>
        <dbReference type="Proteomes" id="UP000612956"/>
    </source>
</evidence>